<keyword evidence="2" id="KW-0813">Transport</keyword>
<dbReference type="PANTHER" id="PTHR45663:SF11">
    <property type="entry name" value="GEO12009P1"/>
    <property type="match status" value="1"/>
</dbReference>
<dbReference type="PIRSF" id="PIRSF000077">
    <property type="entry name" value="Thioredoxin"/>
    <property type="match status" value="1"/>
</dbReference>
<evidence type="ECO:0000256" key="1">
    <source>
        <dbReference type="ARBA" id="ARBA00008987"/>
    </source>
</evidence>
<evidence type="ECO:0000313" key="11">
    <source>
        <dbReference type="Proteomes" id="UP000036908"/>
    </source>
</evidence>
<dbReference type="PATRIC" id="fig|1566026.4.peg.1880"/>
<dbReference type="GO" id="GO:0015035">
    <property type="term" value="F:protein-disulfide reductase activity"/>
    <property type="evidence" value="ECO:0007669"/>
    <property type="project" value="UniProtKB-UniRule"/>
</dbReference>
<evidence type="ECO:0000256" key="3">
    <source>
        <dbReference type="ARBA" id="ARBA00022982"/>
    </source>
</evidence>
<proteinExistence type="inferred from homology"/>
<dbReference type="NCBIfam" id="TIGR01068">
    <property type="entry name" value="thioredoxin"/>
    <property type="match status" value="1"/>
</dbReference>
<evidence type="ECO:0000256" key="2">
    <source>
        <dbReference type="ARBA" id="ARBA00022448"/>
    </source>
</evidence>
<dbReference type="EMBL" id="JSVA01000022">
    <property type="protein sequence ID" value="KOF01593.1"/>
    <property type="molecule type" value="Genomic_DNA"/>
</dbReference>
<name>A0A0L8AGT9_9BACT</name>
<feature type="active site" description="Nucleophile" evidence="7">
    <location>
        <position position="27"/>
    </location>
</feature>
<keyword evidence="11" id="KW-1185">Reference proteome</keyword>
<dbReference type="InterPro" id="IPR017937">
    <property type="entry name" value="Thioredoxin_CS"/>
</dbReference>
<dbReference type="GO" id="GO:0005829">
    <property type="term" value="C:cytosol"/>
    <property type="evidence" value="ECO:0007669"/>
    <property type="project" value="TreeGrafter"/>
</dbReference>
<dbReference type="PANTHER" id="PTHR45663">
    <property type="entry name" value="GEO12009P1"/>
    <property type="match status" value="1"/>
</dbReference>
<evidence type="ECO:0000256" key="6">
    <source>
        <dbReference type="NCBIfam" id="TIGR01068"/>
    </source>
</evidence>
<dbReference type="PROSITE" id="PS51352">
    <property type="entry name" value="THIOREDOXIN_2"/>
    <property type="match status" value="1"/>
</dbReference>
<evidence type="ECO:0000256" key="8">
    <source>
        <dbReference type="PIRSR" id="PIRSR000077-4"/>
    </source>
</evidence>
<protein>
    <recommendedName>
        <fullName evidence="6">Thioredoxin</fullName>
    </recommendedName>
</protein>
<evidence type="ECO:0000313" key="10">
    <source>
        <dbReference type="EMBL" id="KOF01593.1"/>
    </source>
</evidence>
<dbReference type="Pfam" id="PF00085">
    <property type="entry name" value="Thioredoxin"/>
    <property type="match status" value="1"/>
</dbReference>
<dbReference type="Gene3D" id="3.40.30.10">
    <property type="entry name" value="Glutaredoxin"/>
    <property type="match status" value="1"/>
</dbReference>
<feature type="disulfide bond" description="Redox-active" evidence="8">
    <location>
        <begin position="24"/>
        <end position="27"/>
    </location>
</feature>
<dbReference type="PROSITE" id="PS00194">
    <property type="entry name" value="THIOREDOXIN_1"/>
    <property type="match status" value="1"/>
</dbReference>
<feature type="site" description="Deprotonates C-terminal active site Cys" evidence="7">
    <location>
        <position position="18"/>
    </location>
</feature>
<accession>A0A0L8AGT9</accession>
<dbReference type="AlphaFoldDB" id="A0A0L8AGT9"/>
<feature type="site" description="Contributes to redox potential value" evidence="7">
    <location>
        <position position="25"/>
    </location>
</feature>
<dbReference type="SUPFAM" id="SSF52833">
    <property type="entry name" value="Thioredoxin-like"/>
    <property type="match status" value="1"/>
</dbReference>
<evidence type="ECO:0000256" key="5">
    <source>
        <dbReference type="ARBA" id="ARBA00023284"/>
    </source>
</evidence>
<evidence type="ECO:0000259" key="9">
    <source>
        <dbReference type="PROSITE" id="PS51352"/>
    </source>
</evidence>
<dbReference type="InterPro" id="IPR005746">
    <property type="entry name" value="Thioredoxin"/>
</dbReference>
<organism evidence="10 11">
    <name type="scientific">Roseivirga seohaensis subsp. aquiponti</name>
    <dbReference type="NCBI Taxonomy" id="1566026"/>
    <lineage>
        <taxon>Bacteria</taxon>
        <taxon>Pseudomonadati</taxon>
        <taxon>Bacteroidota</taxon>
        <taxon>Cytophagia</taxon>
        <taxon>Cytophagales</taxon>
        <taxon>Roseivirgaceae</taxon>
        <taxon>Roseivirga</taxon>
    </lineage>
</organism>
<dbReference type="RefSeq" id="WP_053224999.1">
    <property type="nucleotide sequence ID" value="NZ_JSVA01000022.1"/>
</dbReference>
<feature type="site" description="Contributes to redox potential value" evidence="7">
    <location>
        <position position="26"/>
    </location>
</feature>
<reference evidence="11" key="1">
    <citation type="submission" date="2014-11" db="EMBL/GenBank/DDBJ databases">
        <title>Genome sequencing of Roseivirga sp. D-25.</title>
        <authorList>
            <person name="Selvaratnam C."/>
            <person name="Thevarajoo S."/>
            <person name="Goh K.M."/>
            <person name="Eee R."/>
            <person name="Chan K.-G."/>
            <person name="Chong C.S."/>
        </authorList>
    </citation>
    <scope>NUCLEOTIDE SEQUENCE [LARGE SCALE GENOMIC DNA]</scope>
    <source>
        <strain evidence="11">D-25</strain>
    </source>
</reference>
<sequence>MKGKFESLVSQETPVLVDFYADWCGPCQAMAPVLKEVAKAHEGKVKIIKIDVDKNQPLAQKFGVRSIPTFILFKNGEMIWRKGGMMTSRELSNLILKET</sequence>
<keyword evidence="4 8" id="KW-1015">Disulfide bond</keyword>
<dbReference type="Proteomes" id="UP000036908">
    <property type="component" value="Unassembled WGS sequence"/>
</dbReference>
<feature type="domain" description="Thioredoxin" evidence="9">
    <location>
        <begin position="1"/>
        <end position="99"/>
    </location>
</feature>
<dbReference type="GO" id="GO:0045454">
    <property type="term" value="P:cell redox homeostasis"/>
    <property type="evidence" value="ECO:0007669"/>
    <property type="project" value="TreeGrafter"/>
</dbReference>
<keyword evidence="3" id="KW-0249">Electron transport</keyword>
<evidence type="ECO:0000256" key="4">
    <source>
        <dbReference type="ARBA" id="ARBA00023157"/>
    </source>
</evidence>
<comment type="similarity">
    <text evidence="1">Belongs to the thioredoxin family.</text>
</comment>
<keyword evidence="5 8" id="KW-0676">Redox-active center</keyword>
<dbReference type="FunFam" id="3.40.30.10:FF:000001">
    <property type="entry name" value="Thioredoxin"/>
    <property type="match status" value="1"/>
</dbReference>
<dbReference type="CDD" id="cd02947">
    <property type="entry name" value="TRX_family"/>
    <property type="match status" value="1"/>
</dbReference>
<gene>
    <name evidence="10" type="ORF">OB69_17200</name>
</gene>
<dbReference type="PRINTS" id="PR00421">
    <property type="entry name" value="THIOREDOXIN"/>
</dbReference>
<comment type="caution">
    <text evidence="10">The sequence shown here is derived from an EMBL/GenBank/DDBJ whole genome shotgun (WGS) entry which is preliminary data.</text>
</comment>
<dbReference type="InterPro" id="IPR013766">
    <property type="entry name" value="Thioredoxin_domain"/>
</dbReference>
<dbReference type="OrthoDB" id="9790390at2"/>
<feature type="active site" description="Nucleophile" evidence="7">
    <location>
        <position position="24"/>
    </location>
</feature>
<dbReference type="InterPro" id="IPR036249">
    <property type="entry name" value="Thioredoxin-like_sf"/>
</dbReference>
<evidence type="ECO:0000256" key="7">
    <source>
        <dbReference type="PIRSR" id="PIRSR000077-1"/>
    </source>
</evidence>